<dbReference type="AlphaFoldDB" id="A0A2H0W397"/>
<feature type="region of interest" description="Disordered" evidence="2">
    <location>
        <begin position="287"/>
        <end position="335"/>
    </location>
</feature>
<protein>
    <recommendedName>
        <fullName evidence="4">DUF5667 domain-containing protein</fullName>
    </recommendedName>
</protein>
<feature type="domain" description="DUF5667" evidence="4">
    <location>
        <begin position="49"/>
        <end position="156"/>
    </location>
</feature>
<dbReference type="Proteomes" id="UP000229056">
    <property type="component" value="Unassembled WGS sequence"/>
</dbReference>
<organism evidence="5 6">
    <name type="scientific">Candidatus Buchananbacteria bacterium CG10_big_fil_rev_8_21_14_0_10_33_19</name>
    <dbReference type="NCBI Taxonomy" id="1974525"/>
    <lineage>
        <taxon>Bacteria</taxon>
        <taxon>Candidatus Buchananiibacteriota</taxon>
    </lineage>
</organism>
<feature type="compositionally biased region" description="Acidic residues" evidence="2">
    <location>
        <begin position="310"/>
        <end position="335"/>
    </location>
</feature>
<evidence type="ECO:0000259" key="4">
    <source>
        <dbReference type="Pfam" id="PF18915"/>
    </source>
</evidence>
<evidence type="ECO:0000313" key="6">
    <source>
        <dbReference type="Proteomes" id="UP000229056"/>
    </source>
</evidence>
<evidence type="ECO:0000256" key="2">
    <source>
        <dbReference type="SAM" id="MobiDB-lite"/>
    </source>
</evidence>
<reference evidence="6" key="1">
    <citation type="submission" date="2017-09" db="EMBL/GenBank/DDBJ databases">
        <title>Depth-based differentiation of microbial function through sediment-hosted aquifers and enrichment of novel symbionts in the deep terrestrial subsurface.</title>
        <authorList>
            <person name="Probst A.J."/>
            <person name="Ladd B."/>
            <person name="Jarett J.K."/>
            <person name="Geller-Mcgrath D.E."/>
            <person name="Sieber C.M.K."/>
            <person name="Emerson J.B."/>
            <person name="Anantharaman K."/>
            <person name="Thomas B.C."/>
            <person name="Malmstrom R."/>
            <person name="Stieglmeier M."/>
            <person name="Klingl A."/>
            <person name="Woyke T."/>
            <person name="Ryan C.M."/>
            <person name="Banfield J.F."/>
        </authorList>
    </citation>
    <scope>NUCLEOTIDE SEQUENCE [LARGE SCALE GENOMIC DNA]</scope>
</reference>
<keyword evidence="3" id="KW-0732">Signal</keyword>
<keyword evidence="1" id="KW-0175">Coiled coil</keyword>
<proteinExistence type="predicted"/>
<evidence type="ECO:0000256" key="1">
    <source>
        <dbReference type="SAM" id="Coils"/>
    </source>
</evidence>
<name>A0A2H0W397_9BACT</name>
<gene>
    <name evidence="5" type="ORF">COT80_03440</name>
</gene>
<sequence length="335" mass="38426">MYVFSIIALLFSFSLAVNIALAHDEEATSTDEIVINVNADDLGINNPKVLPDSPWYGLKKFWEGVIDTFTFNPITKAENNLTRASERLIEMQELIENGKINDADKVIAQYEKRIDSIRDRIEKLTDIHSDKAEKFLDKFAEHQIKHRLILEKIQESSAKPEEISAVKDKALSALSEALAKTDNEELQARLEKAISKIEDGDLKEFKNLEVLKALEDRVPEQARPAILRAQENALKRLRGDIEELQPVQSERIEKMLEKSRGDESHYIEILNELKDNGDLPDGVIKELPLIKMRLEERKTEREQKMRDNSDEPEEMNETEDSHDDSSDDADDSMDR</sequence>
<evidence type="ECO:0000313" key="5">
    <source>
        <dbReference type="EMBL" id="PIS05794.1"/>
    </source>
</evidence>
<feature type="signal peptide" evidence="3">
    <location>
        <begin position="1"/>
        <end position="22"/>
    </location>
</feature>
<dbReference type="EMBL" id="PEZY01000012">
    <property type="protein sequence ID" value="PIS05794.1"/>
    <property type="molecule type" value="Genomic_DNA"/>
</dbReference>
<evidence type="ECO:0000256" key="3">
    <source>
        <dbReference type="SAM" id="SignalP"/>
    </source>
</evidence>
<feature type="chain" id="PRO_5013850080" description="DUF5667 domain-containing protein" evidence="3">
    <location>
        <begin position="23"/>
        <end position="335"/>
    </location>
</feature>
<dbReference type="InterPro" id="IPR043725">
    <property type="entry name" value="DUF5667"/>
</dbReference>
<feature type="compositionally biased region" description="Basic and acidic residues" evidence="2">
    <location>
        <begin position="292"/>
        <end position="309"/>
    </location>
</feature>
<comment type="caution">
    <text evidence="5">The sequence shown here is derived from an EMBL/GenBank/DDBJ whole genome shotgun (WGS) entry which is preliminary data.</text>
</comment>
<feature type="coiled-coil region" evidence="1">
    <location>
        <begin position="74"/>
        <end position="127"/>
    </location>
</feature>
<accession>A0A2H0W397</accession>
<dbReference type="Pfam" id="PF18915">
    <property type="entry name" value="DUF5667"/>
    <property type="match status" value="1"/>
</dbReference>
<feature type="coiled-coil region" evidence="1">
    <location>
        <begin position="176"/>
        <end position="203"/>
    </location>
</feature>